<evidence type="ECO:0000313" key="2">
    <source>
        <dbReference type="Proteomes" id="UP000004030"/>
    </source>
</evidence>
<sequence length="266" mass="30406">MIQALRETGKRSAGWLLSRTSDLYSYRNCVFILAHMRCGSTALSNILCSREDISGYGEAHVRYDGPGALGRLAINQMRRDGWRPGARLLFDKILHNRHDEQALPQFFDARAIFIARRPDEAIASIADLFTRLGRKAYDTPQKAAVYYAERIEALSDLWMRFPAHRRIGIRHDQLMRTPNEALERISRHLHFSPALRNEYISTAASRERGGGDPLVSGRHNRIEPNLLRRKVNLSCADLPAHLRARVDEAYRHLTAQFDSGHRIPIT</sequence>
<organism evidence="1 2">
    <name type="scientific">Novosphingobium pentaromativorans US6-1</name>
    <dbReference type="NCBI Taxonomy" id="1088721"/>
    <lineage>
        <taxon>Bacteria</taxon>
        <taxon>Pseudomonadati</taxon>
        <taxon>Pseudomonadota</taxon>
        <taxon>Alphaproteobacteria</taxon>
        <taxon>Sphingomonadales</taxon>
        <taxon>Sphingomonadaceae</taxon>
        <taxon>Novosphingobium</taxon>
    </lineage>
</organism>
<reference evidence="1 2" key="1">
    <citation type="journal article" date="2012" name="J. Bacteriol.">
        <title>Genome sequence of benzo(a)pyrene-degrading bacterium Novosphingobium pentaromativorans US6-1.</title>
        <authorList>
            <person name="Luo Y.R."/>
            <person name="Kang S.G."/>
            <person name="Kim S.J."/>
            <person name="Kim M.R."/>
            <person name="Li N."/>
            <person name="Lee J.H."/>
            <person name="Kwon K.K."/>
        </authorList>
    </citation>
    <scope>NUCLEOTIDE SEQUENCE [LARGE SCALE GENOMIC DNA]</scope>
    <source>
        <strain evidence="1 2">US6-1</strain>
    </source>
</reference>
<dbReference type="RefSeq" id="WP_007012178.1">
    <property type="nucleotide sequence ID" value="NZ_AGFM01000016.1"/>
</dbReference>
<dbReference type="Pfam" id="PF13469">
    <property type="entry name" value="Sulfotransfer_3"/>
    <property type="match status" value="1"/>
</dbReference>
<evidence type="ECO:0008006" key="3">
    <source>
        <dbReference type="Google" id="ProtNLM"/>
    </source>
</evidence>
<protein>
    <recommendedName>
        <fullName evidence="3">Sulfotransferase family protein</fullName>
    </recommendedName>
</protein>
<gene>
    <name evidence="1" type="ORF">NSU_1263</name>
</gene>
<dbReference type="SUPFAM" id="SSF52540">
    <property type="entry name" value="P-loop containing nucleoside triphosphate hydrolases"/>
    <property type="match status" value="1"/>
</dbReference>
<evidence type="ECO:0000313" key="1">
    <source>
        <dbReference type="EMBL" id="EHJ61754.1"/>
    </source>
</evidence>
<dbReference type="EMBL" id="AGFM01000016">
    <property type="protein sequence ID" value="EHJ61754.1"/>
    <property type="molecule type" value="Genomic_DNA"/>
</dbReference>
<dbReference type="AlphaFoldDB" id="G6EA92"/>
<dbReference type="PATRIC" id="fig|1088721.3.peg.1247"/>
<dbReference type="OrthoDB" id="8557083at2"/>
<comment type="caution">
    <text evidence="1">The sequence shown here is derived from an EMBL/GenBank/DDBJ whole genome shotgun (WGS) entry which is preliminary data.</text>
</comment>
<dbReference type="eggNOG" id="ENOG5032SK5">
    <property type="taxonomic scope" value="Bacteria"/>
</dbReference>
<keyword evidence="2" id="KW-1185">Reference proteome</keyword>
<dbReference type="Proteomes" id="UP000004030">
    <property type="component" value="Unassembled WGS sequence"/>
</dbReference>
<dbReference type="InterPro" id="IPR027417">
    <property type="entry name" value="P-loop_NTPase"/>
</dbReference>
<name>G6EA92_9SPHN</name>
<proteinExistence type="predicted"/>
<dbReference type="Gene3D" id="3.40.50.300">
    <property type="entry name" value="P-loop containing nucleotide triphosphate hydrolases"/>
    <property type="match status" value="1"/>
</dbReference>
<accession>G6EA92</accession>